<dbReference type="SUPFAM" id="SSF50475">
    <property type="entry name" value="FMN-binding split barrel"/>
    <property type="match status" value="1"/>
</dbReference>
<dbReference type="InterPro" id="IPR041654">
    <property type="entry name" value="StyA_sbd"/>
</dbReference>
<keyword evidence="5" id="KW-1185">Reference proteome</keyword>
<dbReference type="SMART" id="SM00903">
    <property type="entry name" value="Flavin_Reduct"/>
    <property type="match status" value="1"/>
</dbReference>
<evidence type="ECO:0000313" key="4">
    <source>
        <dbReference type="EMBL" id="ODQ94292.1"/>
    </source>
</evidence>
<dbReference type="Pfam" id="PF17885">
    <property type="entry name" value="Smoa_sbd"/>
    <property type="match status" value="1"/>
</dbReference>
<sequence length="565" mass="61264">MTIVGAGQSGLQLAIGLLAHNYHVRVISDRTPAEIAAGAVTSSQGMFGRALRHERALGLDLWRDEAPSIGAVSMTIANQPGEPVPSIRWTGQLGAVAQSVDQRVKIPRYIDEFIRRGGEFVVGKADVGDIEAYARESDLVVIAAGKGDVASLFTRDSARSTYDKPQRATALTYVHGMDPQPAEVSYNILPGVGEYFVFPALTLGGLCSIMVFSGVIGGPMDCWNDVRSASDHLEMSKRILTEFLPWEADRCHHIALTDEHGVMSGRLTPVVRHPVAVLPSGAEVLGMADVVVLNDPLTGQGSNNASKSAAIYLDAISAHDGRAFDREFMQRTFERYWDYAQYVTKWTNAMLEPPEPYAIQLHIAATQHPEIGDRFANGLDYPPDFFSWYLDAENAAAYLASLSRPEFDPRDLRRALGQFATGVNVVTARDLDGTPVGMTVNSFSSASLDPPMVTWCVRRDAPSARAFTTASHFAVHVLDAAHAHLAHQFSKPAPDKFAGVEVVNGLGDTPVLVGAIAHFECRNVRTVDVGDHIMLIGEVERYEARGGEPLIFHSGGFRCLSAIAN</sequence>
<protein>
    <recommendedName>
        <fullName evidence="3">Flavin reductase like domain-containing protein</fullName>
    </recommendedName>
</protein>
<dbReference type="InterPro" id="IPR050268">
    <property type="entry name" value="NADH-dep_flavin_reductase"/>
</dbReference>
<dbReference type="Gene3D" id="3.50.50.60">
    <property type="entry name" value="FAD/NAD(P)-binding domain"/>
    <property type="match status" value="2"/>
</dbReference>
<dbReference type="GO" id="GO:0042602">
    <property type="term" value="F:riboflavin reductase (NADPH) activity"/>
    <property type="evidence" value="ECO:0007669"/>
    <property type="project" value="TreeGrafter"/>
</dbReference>
<dbReference type="PANTHER" id="PTHR30466:SF11">
    <property type="entry name" value="FLAVIN-DEPENDENT MONOOXYGENASE, REDUCTASE SUBUNIT HSAB"/>
    <property type="match status" value="1"/>
</dbReference>
<evidence type="ECO:0000313" key="5">
    <source>
        <dbReference type="Proteomes" id="UP000094243"/>
    </source>
</evidence>
<evidence type="ECO:0000259" key="3">
    <source>
        <dbReference type="SMART" id="SM00903"/>
    </source>
</evidence>
<organism evidence="4 5">
    <name type="scientific">Mycolicibacterium holsaticum</name>
    <dbReference type="NCBI Taxonomy" id="152142"/>
    <lineage>
        <taxon>Bacteria</taxon>
        <taxon>Bacillati</taxon>
        <taxon>Actinomycetota</taxon>
        <taxon>Actinomycetes</taxon>
        <taxon>Mycobacteriales</taxon>
        <taxon>Mycobacteriaceae</taxon>
        <taxon>Mycolicibacterium</taxon>
    </lineage>
</organism>
<dbReference type="Gene3D" id="2.30.110.10">
    <property type="entry name" value="Electron Transport, Fmn-binding Protein, Chain A"/>
    <property type="match status" value="1"/>
</dbReference>
<dbReference type="Proteomes" id="UP000094243">
    <property type="component" value="Unassembled WGS sequence"/>
</dbReference>
<gene>
    <name evidence="4" type="ORF">BHQ17_09925</name>
</gene>
<dbReference type="PANTHER" id="PTHR30466">
    <property type="entry name" value="FLAVIN REDUCTASE"/>
    <property type="match status" value="1"/>
</dbReference>
<dbReference type="Gene3D" id="3.30.9.40">
    <property type="match status" value="1"/>
</dbReference>
<proteinExistence type="inferred from homology"/>
<dbReference type="InterPro" id="IPR002563">
    <property type="entry name" value="Flavin_Rdtase-like_dom"/>
</dbReference>
<reference evidence="5" key="1">
    <citation type="submission" date="2016-09" db="EMBL/GenBank/DDBJ databases">
        <authorList>
            <person name="Greninger A.L."/>
            <person name="Jerome K.R."/>
            <person name="Mcnair B."/>
            <person name="Wallis C."/>
            <person name="Fang F."/>
        </authorList>
    </citation>
    <scope>NUCLEOTIDE SEQUENCE [LARGE SCALE GENOMIC DNA]</scope>
    <source>
        <strain evidence="5">M7</strain>
    </source>
</reference>
<dbReference type="Pfam" id="PF01613">
    <property type="entry name" value="Flavin_Reduct"/>
    <property type="match status" value="1"/>
</dbReference>
<evidence type="ECO:0000256" key="2">
    <source>
        <dbReference type="ARBA" id="ARBA00023002"/>
    </source>
</evidence>
<comment type="caution">
    <text evidence="4">The sequence shown here is derived from an EMBL/GenBank/DDBJ whole genome shotgun (WGS) entry which is preliminary data.</text>
</comment>
<comment type="similarity">
    <text evidence="1">Belongs to the non-flavoprotein flavin reductase family.</text>
</comment>
<dbReference type="EMBL" id="MIGZ01000044">
    <property type="protein sequence ID" value="ODQ94292.1"/>
    <property type="molecule type" value="Genomic_DNA"/>
</dbReference>
<dbReference type="GO" id="GO:0010181">
    <property type="term" value="F:FMN binding"/>
    <property type="evidence" value="ECO:0007669"/>
    <property type="project" value="InterPro"/>
</dbReference>
<feature type="domain" description="Flavin reductase like" evidence="3">
    <location>
        <begin position="416"/>
        <end position="559"/>
    </location>
</feature>
<dbReference type="InterPro" id="IPR012349">
    <property type="entry name" value="Split_barrel_FMN-bd"/>
</dbReference>
<name>A0A1E3RXY2_9MYCO</name>
<dbReference type="InterPro" id="IPR036188">
    <property type="entry name" value="FAD/NAD-bd_sf"/>
</dbReference>
<accession>A0A1E3RXY2</accession>
<keyword evidence="2" id="KW-0560">Oxidoreductase</keyword>
<evidence type="ECO:0000256" key="1">
    <source>
        <dbReference type="ARBA" id="ARBA00008898"/>
    </source>
</evidence>
<dbReference type="SUPFAM" id="SSF51905">
    <property type="entry name" value="FAD/NAD(P)-binding domain"/>
    <property type="match status" value="1"/>
</dbReference>
<dbReference type="AlphaFoldDB" id="A0A1E3RXY2"/>